<accession>A0AAV8TSL0</accession>
<dbReference type="PANTHER" id="PTHR31623">
    <property type="entry name" value="F21J9.9"/>
    <property type="match status" value="1"/>
</dbReference>
<evidence type="ECO:0000313" key="5">
    <source>
        <dbReference type="Proteomes" id="UP001159364"/>
    </source>
</evidence>
<dbReference type="Proteomes" id="UP001159364">
    <property type="component" value="Linkage Group LG04"/>
</dbReference>
<keyword evidence="2" id="KW-0808">Transferase</keyword>
<gene>
    <name evidence="4" type="ORF">K2173_024050</name>
</gene>
<dbReference type="PANTHER" id="PTHR31623:SF116">
    <property type="entry name" value="ACETYL-COA-BENZYLALCOHOL ACETYLTRANSFERASE-LIKE"/>
    <property type="match status" value="1"/>
</dbReference>
<dbReference type="GO" id="GO:0016746">
    <property type="term" value="F:acyltransferase activity"/>
    <property type="evidence" value="ECO:0007669"/>
    <property type="project" value="UniProtKB-KW"/>
</dbReference>
<comment type="caution">
    <text evidence="4">The sequence shown here is derived from an EMBL/GenBank/DDBJ whole genome shotgun (WGS) entry which is preliminary data.</text>
</comment>
<evidence type="ECO:0000256" key="3">
    <source>
        <dbReference type="ARBA" id="ARBA00023315"/>
    </source>
</evidence>
<evidence type="ECO:0000256" key="2">
    <source>
        <dbReference type="ARBA" id="ARBA00022679"/>
    </source>
</evidence>
<keyword evidence="5" id="KW-1185">Reference proteome</keyword>
<keyword evidence="3" id="KW-0012">Acyltransferase</keyword>
<comment type="similarity">
    <text evidence="1">Belongs to the plant acyltransferase family.</text>
</comment>
<organism evidence="4 5">
    <name type="scientific">Erythroxylum novogranatense</name>
    <dbReference type="NCBI Taxonomy" id="1862640"/>
    <lineage>
        <taxon>Eukaryota</taxon>
        <taxon>Viridiplantae</taxon>
        <taxon>Streptophyta</taxon>
        <taxon>Embryophyta</taxon>
        <taxon>Tracheophyta</taxon>
        <taxon>Spermatophyta</taxon>
        <taxon>Magnoliopsida</taxon>
        <taxon>eudicotyledons</taxon>
        <taxon>Gunneridae</taxon>
        <taxon>Pentapetalae</taxon>
        <taxon>rosids</taxon>
        <taxon>fabids</taxon>
        <taxon>Malpighiales</taxon>
        <taxon>Erythroxylaceae</taxon>
        <taxon>Erythroxylum</taxon>
    </lineage>
</organism>
<dbReference type="AlphaFoldDB" id="A0AAV8TSL0"/>
<dbReference type="Gene3D" id="3.30.559.10">
    <property type="entry name" value="Chloramphenicol acetyltransferase-like domain"/>
    <property type="match status" value="2"/>
</dbReference>
<name>A0AAV8TSL0_9ROSI</name>
<evidence type="ECO:0000313" key="4">
    <source>
        <dbReference type="EMBL" id="KAJ8769054.1"/>
    </source>
</evidence>
<protein>
    <submittedName>
        <fullName evidence="4">Uncharacterized protein</fullName>
    </submittedName>
</protein>
<dbReference type="Pfam" id="PF02458">
    <property type="entry name" value="Transferase"/>
    <property type="match status" value="1"/>
</dbReference>
<evidence type="ECO:0000256" key="1">
    <source>
        <dbReference type="ARBA" id="ARBA00009861"/>
    </source>
</evidence>
<proteinExistence type="inferred from homology"/>
<dbReference type="EMBL" id="JAIWQS010000004">
    <property type="protein sequence ID" value="KAJ8769054.1"/>
    <property type="molecule type" value="Genomic_DNA"/>
</dbReference>
<sequence>MKVQLLSKKFVKPSIPTPCHLRKLKISFIDQLAPAAYMPLIFYYSADDGNIIEEKCKQLENSLSETLAIYYPLAGRYVEDCQLVDCNDEGALFLEARVDKKLAQFMGQQEGEEMLNQLLPFPNEMDFSPVILAIKVNKFECGGLAIGINASHKVVDGASLSLFTNAWCAACRTGIDGAIPRPSFEAGSLFPARYGLRFATPVHTYDGKKIITRRFVFSGDAISTRKATTIKNSPSRVKVVTALIWKAFIESSRSKHGKLRPCLLTLSLNFRGKTLLPLTENSCGNLYMLVVARFEPNEQGNVELNGLVNLVDKSLKKATEECAEVASPGDMITMVSNGMEEVHEEVRKGDADVCIVSSMCKFPCYETDFGWGKPEGVSCAHRPLEMAFLMDAKSGDGIEALVTLEENNMLRFQKDKDILAFTSKFEPLGTTQNHEKTEANSLRFTTNSSRLNRSALVNQPISPKWLFKWVDERNTPESYQINSTLEEKATDETIHKYTCSCSRTYNNTVQNYRRKFLSSVLRVMRRGR</sequence>
<reference evidence="4 5" key="1">
    <citation type="submission" date="2021-09" db="EMBL/GenBank/DDBJ databases">
        <title>Genomic insights and catalytic innovation underlie evolution of tropane alkaloids biosynthesis.</title>
        <authorList>
            <person name="Wang Y.-J."/>
            <person name="Tian T."/>
            <person name="Huang J.-P."/>
            <person name="Huang S.-X."/>
        </authorList>
    </citation>
    <scope>NUCLEOTIDE SEQUENCE [LARGE SCALE GENOMIC DNA]</scope>
    <source>
        <strain evidence="4">KIB-2018</strain>
        <tissue evidence="4">Leaf</tissue>
    </source>
</reference>
<dbReference type="InterPro" id="IPR023213">
    <property type="entry name" value="CAT-like_dom_sf"/>
</dbReference>